<dbReference type="Pfam" id="PF02481">
    <property type="entry name" value="DNA_processg_A"/>
    <property type="match status" value="1"/>
</dbReference>
<accession>A0A239BW44</accession>
<dbReference type="Proteomes" id="UP000198324">
    <property type="component" value="Unassembled WGS sequence"/>
</dbReference>
<dbReference type="AlphaFoldDB" id="A0A239BW44"/>
<proteinExistence type="inferred from homology"/>
<feature type="domain" description="Smf/DprA SLOG" evidence="2">
    <location>
        <begin position="16"/>
        <end position="212"/>
    </location>
</feature>
<dbReference type="InterPro" id="IPR003488">
    <property type="entry name" value="DprA"/>
</dbReference>
<evidence type="ECO:0000313" key="3">
    <source>
        <dbReference type="EMBL" id="SNS12227.1"/>
    </source>
</evidence>
<evidence type="ECO:0000259" key="2">
    <source>
        <dbReference type="Pfam" id="PF02481"/>
    </source>
</evidence>
<reference evidence="3 4" key="1">
    <citation type="submission" date="2017-06" db="EMBL/GenBank/DDBJ databases">
        <authorList>
            <person name="Kim H.J."/>
            <person name="Triplett B.A."/>
        </authorList>
    </citation>
    <scope>NUCLEOTIDE SEQUENCE [LARGE SCALE GENOMIC DNA]</scope>
    <source>
        <strain evidence="3 4">DSM 13116</strain>
    </source>
</reference>
<evidence type="ECO:0000313" key="4">
    <source>
        <dbReference type="Proteomes" id="UP000198324"/>
    </source>
</evidence>
<dbReference type="PANTHER" id="PTHR43022:SF1">
    <property type="entry name" value="PROTEIN SMF"/>
    <property type="match status" value="1"/>
</dbReference>
<gene>
    <name evidence="3" type="ORF">SAMN04488503_2840</name>
</gene>
<protein>
    <submittedName>
        <fullName evidence="3">DNA protecting protein DprA</fullName>
    </submittedName>
</protein>
<comment type="similarity">
    <text evidence="1">Belongs to the DprA/Smf family.</text>
</comment>
<keyword evidence="4" id="KW-1185">Reference proteome</keyword>
<dbReference type="PANTHER" id="PTHR43022">
    <property type="entry name" value="PROTEIN SMF"/>
    <property type="match status" value="1"/>
</dbReference>
<sequence length="250" mass="26215">MTNLIQPMLAPAALDLGDEGFPLAVARLLGSKTPKTLYCQGNLALLGKPAVGFCGSRKASEKGLRVAADCATQLAQSGIVVVSGYAAGVDYAAHKAAFEAGGSTILVLPEGIEHFRIRKTLVQDWDWDRALVISQFPPSAGWKTYRAMERNTLIIALSRAMIVIEAGATGGTLHAGESTLKMGLPLYVVEYGDMANEAPGNAVLIAKGGIRVRKNPQLGVANVEAIRQAASKPLVVSSMQSASLPLAFAT</sequence>
<dbReference type="OrthoDB" id="9785707at2"/>
<dbReference type="SUPFAM" id="SSF102405">
    <property type="entry name" value="MCP/YpsA-like"/>
    <property type="match status" value="1"/>
</dbReference>
<organism evidence="3 4">
    <name type="scientific">Humidesulfovibrio mexicanus</name>
    <dbReference type="NCBI Taxonomy" id="147047"/>
    <lineage>
        <taxon>Bacteria</taxon>
        <taxon>Pseudomonadati</taxon>
        <taxon>Thermodesulfobacteriota</taxon>
        <taxon>Desulfovibrionia</taxon>
        <taxon>Desulfovibrionales</taxon>
        <taxon>Desulfovibrionaceae</taxon>
        <taxon>Humidesulfovibrio</taxon>
    </lineage>
</organism>
<dbReference type="RefSeq" id="WP_143337392.1">
    <property type="nucleotide sequence ID" value="NZ_FZOC01000006.1"/>
</dbReference>
<dbReference type="Gene3D" id="3.40.50.450">
    <property type="match status" value="1"/>
</dbReference>
<evidence type="ECO:0000256" key="1">
    <source>
        <dbReference type="ARBA" id="ARBA00006525"/>
    </source>
</evidence>
<name>A0A239BW44_9BACT</name>
<dbReference type="InterPro" id="IPR057666">
    <property type="entry name" value="DrpA_SLOG"/>
</dbReference>
<dbReference type="EMBL" id="FZOC01000006">
    <property type="protein sequence ID" value="SNS12227.1"/>
    <property type="molecule type" value="Genomic_DNA"/>
</dbReference>
<dbReference type="GO" id="GO:0009294">
    <property type="term" value="P:DNA-mediated transformation"/>
    <property type="evidence" value="ECO:0007669"/>
    <property type="project" value="InterPro"/>
</dbReference>